<dbReference type="InterPro" id="IPR036412">
    <property type="entry name" value="HAD-like_sf"/>
</dbReference>
<dbReference type="SUPFAM" id="SSF56784">
    <property type="entry name" value="HAD-like"/>
    <property type="match status" value="1"/>
</dbReference>
<dbReference type="NCBIfam" id="TIGR00099">
    <property type="entry name" value="Cof-subfamily"/>
    <property type="match status" value="1"/>
</dbReference>
<dbReference type="EMBL" id="JBAWSV010000013">
    <property type="protein sequence ID" value="MEI4832395.1"/>
    <property type="molecule type" value="Genomic_DNA"/>
</dbReference>
<protein>
    <submittedName>
        <fullName evidence="1">Cof-type HAD-IIB family hydrolase</fullName>
        <ecNumber evidence="1">3.1.3.-</ecNumber>
    </submittedName>
</protein>
<dbReference type="CDD" id="cd07516">
    <property type="entry name" value="HAD_Pase"/>
    <property type="match status" value="1"/>
</dbReference>
<dbReference type="Pfam" id="PF08282">
    <property type="entry name" value="Hydrolase_3"/>
    <property type="match status" value="1"/>
</dbReference>
<accession>A0ABU8G2B4</accession>
<organism evidence="1 2">
    <name type="scientific">Bacillus yunxiaonensis</name>
    <dbReference type="NCBI Taxonomy" id="3127665"/>
    <lineage>
        <taxon>Bacteria</taxon>
        <taxon>Bacillati</taxon>
        <taxon>Bacillota</taxon>
        <taxon>Bacilli</taxon>
        <taxon>Bacillales</taxon>
        <taxon>Bacillaceae</taxon>
        <taxon>Bacillus</taxon>
    </lineage>
</organism>
<dbReference type="Gene3D" id="3.40.50.1000">
    <property type="entry name" value="HAD superfamily/HAD-like"/>
    <property type="match status" value="1"/>
</dbReference>
<dbReference type="EC" id="3.1.3.-" evidence="1"/>
<keyword evidence="1" id="KW-0378">Hydrolase</keyword>
<evidence type="ECO:0000313" key="2">
    <source>
        <dbReference type="Proteomes" id="UP001367922"/>
    </source>
</evidence>
<dbReference type="SFLD" id="SFLDG01140">
    <property type="entry name" value="C2.B:_Phosphomannomutase_and_P"/>
    <property type="match status" value="1"/>
</dbReference>
<evidence type="ECO:0000313" key="1">
    <source>
        <dbReference type="EMBL" id="MEI4832395.1"/>
    </source>
</evidence>
<proteinExistence type="predicted"/>
<dbReference type="SFLD" id="SFLDS00003">
    <property type="entry name" value="Haloacid_Dehalogenase"/>
    <property type="match status" value="1"/>
</dbReference>
<dbReference type="NCBIfam" id="TIGR01484">
    <property type="entry name" value="HAD-SF-IIB"/>
    <property type="match status" value="1"/>
</dbReference>
<dbReference type="InterPro" id="IPR006379">
    <property type="entry name" value="HAD-SF_hydro_IIB"/>
</dbReference>
<dbReference type="Proteomes" id="UP001367922">
    <property type="component" value="Unassembled WGS sequence"/>
</dbReference>
<dbReference type="PROSITE" id="PS01229">
    <property type="entry name" value="COF_2"/>
    <property type="match status" value="1"/>
</dbReference>
<sequence>MISLKLIALDMDGTLLSSNLEISQENLEAIRNAEEAGHIVMICSGRAKEDILKLLEQYRLSLPLGASNGAVVYADGKVIHSRTLQKEKVYEIAKKLEVAGFPYKLYTNKGVYAPYNWKEQVTKSFQLNKDSLDVTIEEIERISEKQLKANLITTFQSIEDVVFDSTIEISKFFILTFHKEERTQLLQSLEKDAAIMVTASAPTNLEIMDKHGHKGNGLQEMAKYFHIPLEDTVAIGDNFNDVPMLEVAGLSIAMGNAETDVKQLCDIVTATNDENGVAYAIKQHILQKVKQE</sequence>
<dbReference type="PANTHER" id="PTHR10000">
    <property type="entry name" value="PHOSPHOSERINE PHOSPHATASE"/>
    <property type="match status" value="1"/>
</dbReference>
<dbReference type="GO" id="GO:0016787">
    <property type="term" value="F:hydrolase activity"/>
    <property type="evidence" value="ECO:0007669"/>
    <property type="project" value="UniProtKB-KW"/>
</dbReference>
<dbReference type="InterPro" id="IPR000150">
    <property type="entry name" value="Cof"/>
</dbReference>
<gene>
    <name evidence="1" type="ORF">WAX78_23745</name>
</gene>
<dbReference type="SFLD" id="SFLDG01144">
    <property type="entry name" value="C2.B.4:_PGP_Like"/>
    <property type="match status" value="1"/>
</dbReference>
<keyword evidence="2" id="KW-1185">Reference proteome</keyword>
<dbReference type="PROSITE" id="PS01228">
    <property type="entry name" value="COF_1"/>
    <property type="match status" value="1"/>
</dbReference>
<comment type="caution">
    <text evidence="1">The sequence shown here is derived from an EMBL/GenBank/DDBJ whole genome shotgun (WGS) entry which is preliminary data.</text>
</comment>
<name>A0ABU8G2B4_9BACI</name>
<dbReference type="PANTHER" id="PTHR10000:SF55">
    <property type="entry name" value="5-AMINO-6-(5-PHOSPHO-D-RIBITYLAMINO)URACIL PHOSPHATASE YCSE"/>
    <property type="match status" value="1"/>
</dbReference>
<reference evidence="1 2" key="1">
    <citation type="submission" date="2024-01" db="EMBL/GenBank/DDBJ databases">
        <title>Seven novel Bacillus-like species.</title>
        <authorList>
            <person name="Liu G."/>
        </authorList>
    </citation>
    <scope>NUCLEOTIDE SEQUENCE [LARGE SCALE GENOMIC DNA]</scope>
    <source>
        <strain evidence="1 2">FJAT-53711</strain>
    </source>
</reference>
<dbReference type="InterPro" id="IPR023214">
    <property type="entry name" value="HAD_sf"/>
</dbReference>
<dbReference type="Gene3D" id="3.30.1240.10">
    <property type="match status" value="1"/>
</dbReference>